<dbReference type="PROSITE" id="PS51257">
    <property type="entry name" value="PROKAR_LIPOPROTEIN"/>
    <property type="match status" value="1"/>
</dbReference>
<comment type="caution">
    <text evidence="3">The sequence shown here is derived from an EMBL/GenBank/DDBJ whole genome shotgun (WGS) entry which is preliminary data.</text>
</comment>
<evidence type="ECO:0000313" key="4">
    <source>
        <dbReference type="Proteomes" id="UP001501035"/>
    </source>
</evidence>
<keyword evidence="1" id="KW-0732">Signal</keyword>
<feature type="domain" description="NTF2-like N-terminal transpeptidase" evidence="2">
    <location>
        <begin position="44"/>
        <end position="156"/>
    </location>
</feature>
<reference evidence="3 4" key="1">
    <citation type="journal article" date="2019" name="Int. J. Syst. Evol. Microbiol.">
        <title>The Global Catalogue of Microorganisms (GCM) 10K type strain sequencing project: providing services to taxonomists for standard genome sequencing and annotation.</title>
        <authorList>
            <consortium name="The Broad Institute Genomics Platform"/>
            <consortium name="The Broad Institute Genome Sequencing Center for Infectious Disease"/>
            <person name="Wu L."/>
            <person name="Ma J."/>
        </authorList>
    </citation>
    <scope>NUCLEOTIDE SEQUENCE [LARGE SCALE GENOMIC DNA]</scope>
    <source>
        <strain evidence="3 4">JCM 14234</strain>
    </source>
</reference>
<keyword evidence="4" id="KW-1185">Reference proteome</keyword>
<dbReference type="SUPFAM" id="SSF56601">
    <property type="entry name" value="beta-lactamase/transpeptidase-like"/>
    <property type="match status" value="1"/>
</dbReference>
<sequence length="562" mass="58886">MLSRCRADRSVRPGRAATLAMAVTAVGACCAALTSCSSEPAGASAVIHDYAAAVSQQNISRAASLTTAPGQAGDALTATMDGMHATNVEAQVVRTVGYSDGTAGFTLKTTYRWDTGTDSERAARQFVVKTQGMARNVSTGWRVQWEPAVIYPGLRPGGRIRNIRTDARPAPRVLARTGKPFMVMEPINEVVIDPGRTEDLGRTVGAVARVIAPMAPQITADVILHKISARPGEPVVAVELRDPDMQVLAGDPGKIRGVSVRRTDRLVMTDRRLSSPLEDGLTNYWQAIRDVTSGWQITVQQPGEAPQRLDGRQGAAGPNIATTIDPRIQSAVGTAAVEVAQPTTILALDGRSGGILGMGQNDTAIDRGISIDGEYATGSALSAVFDAVTAYAKSHNSGTEESLDRLGLGVALTVPGASSPQRNGLGVERIDFRPGEIRASMLNVGALGVALGRVLAGERSSVAPYIITGQQTKVAAGKLGALDGELVRPILDAMVATVRRGDASDLTDSKGLRALVGTNGPDGPGWFLGLVDNTVIVVYTEGERAGTAALQAVQKYLKVRSR</sequence>
<proteinExistence type="predicted"/>
<evidence type="ECO:0000313" key="3">
    <source>
        <dbReference type="EMBL" id="GAA3024608.1"/>
    </source>
</evidence>
<organism evidence="3 4">
    <name type="scientific">Gordonia defluvii</name>
    <dbReference type="NCBI Taxonomy" id="283718"/>
    <lineage>
        <taxon>Bacteria</taxon>
        <taxon>Bacillati</taxon>
        <taxon>Actinomycetota</taxon>
        <taxon>Actinomycetes</taxon>
        <taxon>Mycobacteriales</taxon>
        <taxon>Gordoniaceae</taxon>
        <taxon>Gordonia</taxon>
    </lineage>
</organism>
<accession>A0ABN3YBD6</accession>
<evidence type="ECO:0000256" key="1">
    <source>
        <dbReference type="SAM" id="SignalP"/>
    </source>
</evidence>
<evidence type="ECO:0000259" key="2">
    <source>
        <dbReference type="Pfam" id="PF05223"/>
    </source>
</evidence>
<dbReference type="InterPro" id="IPR007887">
    <property type="entry name" value="MecA_N"/>
</dbReference>
<dbReference type="Pfam" id="PF05223">
    <property type="entry name" value="MecA_N"/>
    <property type="match status" value="1"/>
</dbReference>
<feature type="chain" id="PRO_5045036277" description="NTF2-like N-terminal transpeptidase domain-containing protein" evidence="1">
    <location>
        <begin position="32"/>
        <end position="562"/>
    </location>
</feature>
<protein>
    <recommendedName>
        <fullName evidence="2">NTF2-like N-terminal transpeptidase domain-containing protein</fullName>
    </recommendedName>
</protein>
<dbReference type="Proteomes" id="UP001501035">
    <property type="component" value="Unassembled WGS sequence"/>
</dbReference>
<feature type="signal peptide" evidence="1">
    <location>
        <begin position="1"/>
        <end position="31"/>
    </location>
</feature>
<dbReference type="InterPro" id="IPR012338">
    <property type="entry name" value="Beta-lactam/transpept-like"/>
</dbReference>
<name>A0ABN3YBD6_9ACTN</name>
<gene>
    <name evidence="3" type="ORF">GCM10010528_03240</name>
</gene>
<dbReference type="EMBL" id="BAAAVS010000002">
    <property type="protein sequence ID" value="GAA3024608.1"/>
    <property type="molecule type" value="Genomic_DNA"/>
</dbReference>